<dbReference type="GO" id="GO:0005524">
    <property type="term" value="F:ATP binding"/>
    <property type="evidence" value="ECO:0007669"/>
    <property type="project" value="UniProtKB-KW"/>
</dbReference>
<reference evidence="1" key="1">
    <citation type="submission" date="2022-09" db="EMBL/GenBank/DDBJ databases">
        <title>Novel species in genus Arthrobacter.</title>
        <authorList>
            <person name="Liu Y."/>
        </authorList>
    </citation>
    <scope>NUCLEOTIDE SEQUENCE</scope>
    <source>
        <strain evidence="1">Zg-Y815</strain>
    </source>
</reference>
<keyword evidence="2" id="KW-1185">Reference proteome</keyword>
<sequence>MYLYGRGEGLQRLQSNGNGFIAVTGDSGIGKSALLGELVRTDRHGWITAPVANLRSAPGQLHNSLISQLTAVLDLYLADRTAVTTALQFISEAAKRLGSVGGKEISRVVGVEILNLLKSRLGPEFGESIGNMVGNILQAGDESLQQRLASSSELGTVEIVLKFAEEIIDLTGSGIRLVLDRAERLSPGDKAILLDMAEMLPGRVQVLIGLSTATVENRAFMTRLAETGAAIFEIYPLGLESTRQWMTDTEVSALSAEDLLRITSGYPLFLAEAINALRAGHEIHSVEPAIAFQELTKTSWNQLAIPAKIAARKLAVFGESPPDDFIASILGCDQNTWSAVRDDLLHYRIFITDNEGVAWFHDRRRDVLLHSIMNTQDRDDAVLAALESLDTELESLKHIPHWTAACLSELSATGPIQGKYAHIANVGASSRDGMAVLFALLELMEPQETNRSEFIETNLLLEYASNVVGVTGDSVDGLQELENLGFASTYSKQTISITTHLIADNLTYATILGRMTREFGRWIIPSIASSLFNGYLRPLVSPFQAAGFGMGTSSLTKMARDARQASEQPRGYTSGRSGAVLAVTARLGGRPFFAGIGFQNIQDRDAAAERLAASQVQIREERLIISSMHRLPVPRLRSRRVRDIFNLLGLLDSERATPLVGPHFHLASAQHRVDALEAVRTFLTDTEAAACDLLEPRSILVDQRHAPSSIMEIYVSGIEARAELVDISEEEVSPCDDPLFGYKLSRQGQLLQGERVRGWSHKGYLEDSMPKHEPFAEVAEEVTSSIMEFNKFQEVERIPLDAPSLESSINLYRHQCIEVAQTVLTTGLGDPQALSDATGISLYVSIYPSDIDLIEGYGATCIRFPSAEPSVTVNRTEHAPTREESRDWLTGAANGLSSVVAVTWSQHPFAEDLIAELLGYDVSDIRLVDPHP</sequence>
<evidence type="ECO:0000313" key="2">
    <source>
        <dbReference type="Proteomes" id="UP001059859"/>
    </source>
</evidence>
<accession>A0ABY5YPP2</accession>
<protein>
    <submittedName>
        <fullName evidence="1">ATP-binding protein</fullName>
    </submittedName>
</protein>
<gene>
    <name evidence="1" type="ORF">N2K95_14905</name>
</gene>
<keyword evidence="1" id="KW-0067">ATP-binding</keyword>
<dbReference type="EMBL" id="CP104275">
    <property type="protein sequence ID" value="UWX96903.1"/>
    <property type="molecule type" value="Genomic_DNA"/>
</dbReference>
<dbReference type="InterPro" id="IPR027417">
    <property type="entry name" value="P-loop_NTPase"/>
</dbReference>
<dbReference type="RefSeq" id="WP_260652176.1">
    <property type="nucleotide sequence ID" value="NZ_CP104275.1"/>
</dbReference>
<evidence type="ECO:0000313" key="1">
    <source>
        <dbReference type="EMBL" id="UWX96903.1"/>
    </source>
</evidence>
<dbReference type="Proteomes" id="UP001059859">
    <property type="component" value="Chromosome"/>
</dbReference>
<keyword evidence="1" id="KW-0547">Nucleotide-binding</keyword>
<proteinExistence type="predicted"/>
<organism evidence="1 2">
    <name type="scientific">Arthrobacter zhaoxinii</name>
    <dbReference type="NCBI Taxonomy" id="2964616"/>
    <lineage>
        <taxon>Bacteria</taxon>
        <taxon>Bacillati</taxon>
        <taxon>Actinomycetota</taxon>
        <taxon>Actinomycetes</taxon>
        <taxon>Micrococcales</taxon>
        <taxon>Micrococcaceae</taxon>
        <taxon>Arthrobacter</taxon>
    </lineage>
</organism>
<name>A0ABY5YPP2_9MICC</name>
<dbReference type="SUPFAM" id="SSF52540">
    <property type="entry name" value="P-loop containing nucleoside triphosphate hydrolases"/>
    <property type="match status" value="1"/>
</dbReference>